<dbReference type="AlphaFoldDB" id="A0A645AGR6"/>
<keyword evidence="1" id="KW-0675">Receptor</keyword>
<name>A0A645AGR6_9ZZZZ</name>
<comment type="caution">
    <text evidence="1">The sequence shown here is derived from an EMBL/GenBank/DDBJ whole genome shotgun (WGS) entry which is preliminary data.</text>
</comment>
<proteinExistence type="predicted"/>
<reference evidence="1" key="1">
    <citation type="submission" date="2019-08" db="EMBL/GenBank/DDBJ databases">
        <authorList>
            <person name="Kucharzyk K."/>
            <person name="Murdoch R.W."/>
            <person name="Higgins S."/>
            <person name="Loffler F."/>
        </authorList>
    </citation>
    <scope>NUCLEOTIDE SEQUENCE</scope>
</reference>
<evidence type="ECO:0000313" key="1">
    <source>
        <dbReference type="EMBL" id="MPM52379.1"/>
    </source>
</evidence>
<dbReference type="SUPFAM" id="SSF56935">
    <property type="entry name" value="Porins"/>
    <property type="match status" value="1"/>
</dbReference>
<sequence length="302" mass="33637">MPLSSVYGTGSYYDNCGEITNRGVELAMQASLVNLRDFEWIVGGNIAFNKGEVNQLKGTDKLVQEYSDGAQLLTQVGEEPFHFYGYQALGVFTTEAAATKANLVNSSGRAYEAGDIHYVDQNGDGRIDYKDRVSLGKASPDYFGGLFTSVRYKGFELSVDFSYSKGNDAYNGVRRNLESLSNLGNQSVSVVNRWNVEGQVTDVPRAAWGDPKGNNDFSSRWIEDASYLRMKNITFSYSFDKMVLNFFRSGKIYVTGENLVTATKYLGLDPEFSYSYSDAMQGFDYAKQMQPKAVKLGINLKF</sequence>
<accession>A0A645AGR6</accession>
<organism evidence="1">
    <name type="scientific">bioreactor metagenome</name>
    <dbReference type="NCBI Taxonomy" id="1076179"/>
    <lineage>
        <taxon>unclassified sequences</taxon>
        <taxon>metagenomes</taxon>
        <taxon>ecological metagenomes</taxon>
    </lineage>
</organism>
<gene>
    <name evidence="1" type="primary">susC_128</name>
    <name evidence="1" type="ORF">SDC9_99138</name>
</gene>
<protein>
    <submittedName>
        <fullName evidence="1">TonB-dependent receptor SusC</fullName>
    </submittedName>
</protein>
<dbReference type="EMBL" id="VSSQ01013834">
    <property type="protein sequence ID" value="MPM52379.1"/>
    <property type="molecule type" value="Genomic_DNA"/>
</dbReference>